<dbReference type="EMBL" id="BAABIC010000005">
    <property type="protein sequence ID" value="GAA4684805.1"/>
    <property type="molecule type" value="Genomic_DNA"/>
</dbReference>
<gene>
    <name evidence="1" type="ORF">GCM10023215_19670</name>
</gene>
<evidence type="ECO:0000313" key="2">
    <source>
        <dbReference type="Proteomes" id="UP001500325"/>
    </source>
</evidence>
<comment type="caution">
    <text evidence="1">The sequence shown here is derived from an EMBL/GenBank/DDBJ whole genome shotgun (WGS) entry which is preliminary data.</text>
</comment>
<reference evidence="2" key="1">
    <citation type="journal article" date="2019" name="Int. J. Syst. Evol. Microbiol.">
        <title>The Global Catalogue of Microorganisms (GCM) 10K type strain sequencing project: providing services to taxonomists for standard genome sequencing and annotation.</title>
        <authorList>
            <consortium name="The Broad Institute Genomics Platform"/>
            <consortium name="The Broad Institute Genome Sequencing Center for Infectious Disease"/>
            <person name="Wu L."/>
            <person name="Ma J."/>
        </authorList>
    </citation>
    <scope>NUCLEOTIDE SEQUENCE [LARGE SCALE GENOMIC DNA]</scope>
    <source>
        <strain evidence="2">JCM 18055</strain>
    </source>
</reference>
<keyword evidence="2" id="KW-1185">Reference proteome</keyword>
<sequence length="63" mass="6673">MFTTTLCRTCTAIVTVPEGTGLTTRPCRCRGCGSVVTYEPWQPEPTAQVLAFPARAAELGLAA</sequence>
<protein>
    <submittedName>
        <fullName evidence="1">Uncharacterized protein</fullName>
    </submittedName>
</protein>
<evidence type="ECO:0000313" key="1">
    <source>
        <dbReference type="EMBL" id="GAA4684805.1"/>
    </source>
</evidence>
<accession>A0ABP8W9J3</accession>
<dbReference type="RefSeq" id="WP_345379917.1">
    <property type="nucleotide sequence ID" value="NZ_BAABIC010000005.1"/>
</dbReference>
<organism evidence="1 2">
    <name type="scientific">Pseudonocardia yuanmonensis</name>
    <dbReference type="NCBI Taxonomy" id="1095914"/>
    <lineage>
        <taxon>Bacteria</taxon>
        <taxon>Bacillati</taxon>
        <taxon>Actinomycetota</taxon>
        <taxon>Actinomycetes</taxon>
        <taxon>Pseudonocardiales</taxon>
        <taxon>Pseudonocardiaceae</taxon>
        <taxon>Pseudonocardia</taxon>
    </lineage>
</organism>
<dbReference type="Proteomes" id="UP001500325">
    <property type="component" value="Unassembled WGS sequence"/>
</dbReference>
<proteinExistence type="predicted"/>
<name>A0ABP8W9J3_9PSEU</name>